<evidence type="ECO:0000256" key="2">
    <source>
        <dbReference type="ARBA" id="ARBA00022448"/>
    </source>
</evidence>
<evidence type="ECO:0000256" key="8">
    <source>
        <dbReference type="ARBA" id="ARBA00023136"/>
    </source>
</evidence>
<protein>
    <submittedName>
        <fullName evidence="14">SusC/RagA family TonB-linked outer membrane protein</fullName>
    </submittedName>
</protein>
<dbReference type="GO" id="GO:0006826">
    <property type="term" value="P:iron ion transport"/>
    <property type="evidence" value="ECO:0007669"/>
    <property type="project" value="UniProtKB-KW"/>
</dbReference>
<dbReference type="InterPro" id="IPR012910">
    <property type="entry name" value="Plug_dom"/>
</dbReference>
<proteinExistence type="inferred from homology"/>
<evidence type="ECO:0000256" key="4">
    <source>
        <dbReference type="ARBA" id="ARBA00022496"/>
    </source>
</evidence>
<dbReference type="Gene3D" id="2.40.170.20">
    <property type="entry name" value="TonB-dependent receptor, beta-barrel domain"/>
    <property type="match status" value="1"/>
</dbReference>
<comment type="caution">
    <text evidence="14">The sequence shown here is derived from an EMBL/GenBank/DDBJ whole genome shotgun (WGS) entry which is preliminary data.</text>
</comment>
<keyword evidence="12" id="KW-0732">Signal</keyword>
<feature type="domain" description="Secretin/TonB short N-terminal" evidence="13">
    <location>
        <begin position="63"/>
        <end position="114"/>
    </location>
</feature>
<dbReference type="NCBIfam" id="TIGR04056">
    <property type="entry name" value="OMP_RagA_SusC"/>
    <property type="match status" value="1"/>
</dbReference>
<evidence type="ECO:0000256" key="10">
    <source>
        <dbReference type="PROSITE-ProRule" id="PRU01360"/>
    </source>
</evidence>
<evidence type="ECO:0000256" key="5">
    <source>
        <dbReference type="ARBA" id="ARBA00022692"/>
    </source>
</evidence>
<name>A0A0F5JKP8_9BACT</name>
<accession>A0A0F5JKP8</accession>
<dbReference type="Gene3D" id="2.170.130.10">
    <property type="entry name" value="TonB-dependent receptor, plug domain"/>
    <property type="match status" value="1"/>
</dbReference>
<dbReference type="HOGENOM" id="CLU_004317_0_2_10"/>
<keyword evidence="15" id="KW-1185">Reference proteome</keyword>
<evidence type="ECO:0000313" key="15">
    <source>
        <dbReference type="Proteomes" id="UP000033035"/>
    </source>
</evidence>
<keyword evidence="8 10" id="KW-0472">Membrane</keyword>
<dbReference type="InterPro" id="IPR023997">
    <property type="entry name" value="TonB-dep_OMP_SusC/RagA_CS"/>
</dbReference>
<dbReference type="Gene3D" id="2.60.40.1120">
    <property type="entry name" value="Carboxypeptidase-like, regulatory domain"/>
    <property type="match status" value="1"/>
</dbReference>
<dbReference type="GO" id="GO:0009279">
    <property type="term" value="C:cell outer membrane"/>
    <property type="evidence" value="ECO:0007669"/>
    <property type="project" value="UniProtKB-SubCell"/>
</dbReference>
<evidence type="ECO:0000313" key="14">
    <source>
        <dbReference type="EMBL" id="KKB58363.1"/>
    </source>
</evidence>
<dbReference type="InterPro" id="IPR039426">
    <property type="entry name" value="TonB-dep_rcpt-like"/>
</dbReference>
<dbReference type="EMBL" id="AQHW01000009">
    <property type="protein sequence ID" value="KKB58363.1"/>
    <property type="molecule type" value="Genomic_DNA"/>
</dbReference>
<dbReference type="STRING" id="1203610.HMPREF1536_01239"/>
<gene>
    <name evidence="14" type="ORF">HMPREF1536_01239</name>
</gene>
<evidence type="ECO:0000256" key="7">
    <source>
        <dbReference type="ARBA" id="ARBA00023077"/>
    </source>
</evidence>
<dbReference type="SMART" id="SM00965">
    <property type="entry name" value="STN"/>
    <property type="match status" value="1"/>
</dbReference>
<keyword evidence="5 10" id="KW-0812">Transmembrane</keyword>
<dbReference type="NCBIfam" id="TIGR04057">
    <property type="entry name" value="SusC_RagA_signa"/>
    <property type="match status" value="1"/>
</dbReference>
<keyword evidence="6" id="KW-0408">Iron</keyword>
<evidence type="ECO:0000256" key="6">
    <source>
        <dbReference type="ARBA" id="ARBA00023004"/>
    </source>
</evidence>
<comment type="similarity">
    <text evidence="10 11">Belongs to the TonB-dependent receptor family.</text>
</comment>
<dbReference type="PROSITE" id="PS52016">
    <property type="entry name" value="TONB_DEPENDENT_REC_3"/>
    <property type="match status" value="1"/>
</dbReference>
<dbReference type="SUPFAM" id="SSF56935">
    <property type="entry name" value="Porins"/>
    <property type="match status" value="1"/>
</dbReference>
<feature type="signal peptide" evidence="12">
    <location>
        <begin position="1"/>
        <end position="31"/>
    </location>
</feature>
<dbReference type="Pfam" id="PF07715">
    <property type="entry name" value="Plug"/>
    <property type="match status" value="1"/>
</dbReference>
<evidence type="ECO:0000256" key="11">
    <source>
        <dbReference type="RuleBase" id="RU003357"/>
    </source>
</evidence>
<dbReference type="InterPro" id="IPR023996">
    <property type="entry name" value="TonB-dep_OMP_SusC/RagA"/>
</dbReference>
<dbReference type="InterPro" id="IPR000531">
    <property type="entry name" value="Beta-barrel_TonB"/>
</dbReference>
<keyword evidence="3 10" id="KW-1134">Transmembrane beta strand</keyword>
<dbReference type="PATRIC" id="fig|1203610.3.peg.1263"/>
<keyword evidence="4" id="KW-0406">Ion transport</keyword>
<evidence type="ECO:0000256" key="3">
    <source>
        <dbReference type="ARBA" id="ARBA00022452"/>
    </source>
</evidence>
<dbReference type="Proteomes" id="UP000033035">
    <property type="component" value="Unassembled WGS sequence"/>
</dbReference>
<reference evidence="14 15" key="1">
    <citation type="submission" date="2013-04" db="EMBL/GenBank/DDBJ databases">
        <title>The Genome Sequence of Parabacteroides gordonii DSM 23371.</title>
        <authorList>
            <consortium name="The Broad Institute Genomics Platform"/>
            <person name="Earl A."/>
            <person name="Ward D."/>
            <person name="Feldgarden M."/>
            <person name="Gevers D."/>
            <person name="Martens E."/>
            <person name="Sakamoto M."/>
            <person name="Benno Y."/>
            <person name="Suzuki N."/>
            <person name="Matsunaga N."/>
            <person name="Koshihara K."/>
            <person name="Seki M."/>
            <person name="Komiya H."/>
            <person name="Walker B."/>
            <person name="Young S."/>
            <person name="Zeng Q."/>
            <person name="Gargeya S."/>
            <person name="Fitzgerald M."/>
            <person name="Haas B."/>
            <person name="Abouelleil A."/>
            <person name="Allen A.W."/>
            <person name="Alvarado L."/>
            <person name="Arachchi H.M."/>
            <person name="Berlin A.M."/>
            <person name="Chapman S.B."/>
            <person name="Gainer-Dewar J."/>
            <person name="Goldberg J."/>
            <person name="Griggs A."/>
            <person name="Gujja S."/>
            <person name="Hansen M."/>
            <person name="Howarth C."/>
            <person name="Imamovic A."/>
            <person name="Ireland A."/>
            <person name="Larimer J."/>
            <person name="McCowan C."/>
            <person name="Murphy C."/>
            <person name="Pearson M."/>
            <person name="Poon T.W."/>
            <person name="Priest M."/>
            <person name="Roberts A."/>
            <person name="Saif S."/>
            <person name="Shea T."/>
            <person name="Sisk P."/>
            <person name="Sykes S."/>
            <person name="Wortman J."/>
            <person name="Nusbaum C."/>
            <person name="Birren B."/>
        </authorList>
    </citation>
    <scope>NUCLEOTIDE SEQUENCE [LARGE SCALE GENOMIC DNA]</scope>
    <source>
        <strain evidence="14 15">MS-1</strain>
    </source>
</reference>
<dbReference type="FunFam" id="2.170.130.10:FF:000008">
    <property type="entry name" value="SusC/RagA family TonB-linked outer membrane protein"/>
    <property type="match status" value="1"/>
</dbReference>
<evidence type="ECO:0000256" key="12">
    <source>
        <dbReference type="SAM" id="SignalP"/>
    </source>
</evidence>
<dbReference type="FunFam" id="2.60.40.1120:FF:000003">
    <property type="entry name" value="Outer membrane protein Omp121"/>
    <property type="match status" value="1"/>
</dbReference>
<dbReference type="InterPro" id="IPR011662">
    <property type="entry name" value="Secretin/TonB_short_N"/>
</dbReference>
<dbReference type="InterPro" id="IPR008969">
    <property type="entry name" value="CarboxyPept-like_regulatory"/>
</dbReference>
<sequence length="1126" mass="125518">MRKRSNIKTKILLRMKITALLLVATLTIVNAANTYSQTTSLSVEAKNQTIQTVLDHIESQSEFKFFYNTKQVNTNKLVSIRASQKNVFEVLDDLFRNTDIKYEVLDKNIILTLKKETASNISPAISQQDKNVSGVVVDQNGEPVIGANVMVKGTTTGSITSINGDFALNNIPQSAVLVVSYIGYITREVPVGQQQSLRIVLKEDLQTLDEVVVVGYGTMKKSDITGAISSVSEEKIARQAVANVSSALQGLATGVSVTSSSGSPGSAATIRIRGVGTVNDAEPLFVVDGMPVTDINYLNTSDIQSMEVLKDASASAIYGSRGANGVILITTKKGAVGKTTVTFDAYWSMNKILNNIDLMSGQEWYDYQEQLNGVRSVPIDLSLVNRNVSTNWMDEITHTAFMHNYSVGISGGKENDYKFNLGLNYINQDGTIKKSNYERFSVRQSTEKTVIKDHLVVGTNASIARSTDASISERNSSNVYDADYGVVSNALRLDPVTPARNADGSYGYSPYIDYYNPLASIMYRDNERERLAFIGNMYGEWQIIKGLKFKSSFGAEIRRVDNKTFSPVYQVSSSQRNLESSLSKSQTKGYYYTFENTLSYEKKFAKKHSISALVGYTNEWGKRESLSVNARDLIGESDNLHYVDATLDKNKTTASNSATEYGLMSYLGRVHYDYDNKYLVTATFRRDGSSKFSSKNRWGNFPSFALGWRMDNEKFFQSLNADWVSSLKLRAGWGRIGNQNITDYVDRSLLSLNASYGALFGARENETLYQGIAVARLGNSDIKWETTESLNIGLDASFFNSRMVFSFEYYYKTTKDMLLAAPMPIYMGYANNTYTNIGEANNRGVELNLEWRDKTESGFEYNVGMNMSTIRNRMTKLNGGTPISDGPFRNGTMYLTYTNEGMPIGAFWGYKTNGLIQTQEQLDAVKRADFQPNAELGDVLFVDTNGDNKLNSSDRCMIGNPIPDIIYGITVGMGWKGFDLNLQFGGTIGNEIFNAMRYYTYFPNDITNKDRALMNYWTPTNTNTDIPRLTATDVNDNDRFSDMYVENGTYFRLRNAQLGYTLPASLTQKIKLQKVRFYVSGQNLFTISGYSGMDPEVGQSSSLSRGIDYGIYPQNRSFTGGFNVTF</sequence>
<evidence type="ECO:0000256" key="1">
    <source>
        <dbReference type="ARBA" id="ARBA00004571"/>
    </source>
</evidence>
<keyword evidence="4" id="KW-0410">Iron transport</keyword>
<keyword evidence="7 11" id="KW-0798">TonB box</keyword>
<comment type="subcellular location">
    <subcellularLocation>
        <location evidence="1 10">Cell outer membrane</location>
        <topology evidence="1 10">Multi-pass membrane protein</topology>
    </subcellularLocation>
</comment>
<dbReference type="Pfam" id="PF00593">
    <property type="entry name" value="TonB_dep_Rec_b-barrel"/>
    <property type="match status" value="1"/>
</dbReference>
<feature type="chain" id="PRO_5002489604" evidence="12">
    <location>
        <begin position="32"/>
        <end position="1126"/>
    </location>
</feature>
<dbReference type="Pfam" id="PF13715">
    <property type="entry name" value="CarbopepD_reg_2"/>
    <property type="match status" value="1"/>
</dbReference>
<dbReference type="AlphaFoldDB" id="A0A0F5JKP8"/>
<evidence type="ECO:0000256" key="9">
    <source>
        <dbReference type="ARBA" id="ARBA00023237"/>
    </source>
</evidence>
<organism evidence="14 15">
    <name type="scientific">Parabacteroides gordonii MS-1 = DSM 23371</name>
    <dbReference type="NCBI Taxonomy" id="1203610"/>
    <lineage>
        <taxon>Bacteria</taxon>
        <taxon>Pseudomonadati</taxon>
        <taxon>Bacteroidota</taxon>
        <taxon>Bacteroidia</taxon>
        <taxon>Bacteroidales</taxon>
        <taxon>Tannerellaceae</taxon>
        <taxon>Parabacteroides</taxon>
    </lineage>
</organism>
<keyword evidence="2 10" id="KW-0813">Transport</keyword>
<dbReference type="InterPro" id="IPR036942">
    <property type="entry name" value="Beta-barrel_TonB_sf"/>
</dbReference>
<dbReference type="Pfam" id="PF07660">
    <property type="entry name" value="STN"/>
    <property type="match status" value="1"/>
</dbReference>
<keyword evidence="9 10" id="KW-0998">Cell outer membrane</keyword>
<dbReference type="InterPro" id="IPR037066">
    <property type="entry name" value="Plug_dom_sf"/>
</dbReference>
<dbReference type="SUPFAM" id="SSF49464">
    <property type="entry name" value="Carboxypeptidase regulatory domain-like"/>
    <property type="match status" value="1"/>
</dbReference>
<evidence type="ECO:0000259" key="13">
    <source>
        <dbReference type="SMART" id="SM00965"/>
    </source>
</evidence>